<dbReference type="InterPro" id="IPR037066">
    <property type="entry name" value="Plug_dom_sf"/>
</dbReference>
<keyword evidence="16" id="KW-0675">Receptor</keyword>
<name>A0ABU8SZ25_9GAMM</name>
<keyword evidence="2 11" id="KW-0813">Transport</keyword>
<dbReference type="InterPro" id="IPR000531">
    <property type="entry name" value="Beta-barrel_TonB"/>
</dbReference>
<evidence type="ECO:0000256" key="13">
    <source>
        <dbReference type="SAM" id="SignalP"/>
    </source>
</evidence>
<feature type="signal peptide" evidence="13">
    <location>
        <begin position="1"/>
        <end position="23"/>
    </location>
</feature>
<organism evidence="16 17">
    <name type="scientific">Pseudoalteromonas lipolytica</name>
    <dbReference type="NCBI Taxonomy" id="570156"/>
    <lineage>
        <taxon>Bacteria</taxon>
        <taxon>Pseudomonadati</taxon>
        <taxon>Pseudomonadota</taxon>
        <taxon>Gammaproteobacteria</taxon>
        <taxon>Alteromonadales</taxon>
        <taxon>Pseudoalteromonadaceae</taxon>
        <taxon>Pseudoalteromonas</taxon>
    </lineage>
</organism>
<reference evidence="16 17" key="1">
    <citation type="submission" date="2023-01" db="EMBL/GenBank/DDBJ databases">
        <title>Trichodesmium-associated heterotrophic epibiont bacteria.</title>
        <authorList>
            <person name="Cleveland C.S."/>
            <person name="Webb E.A."/>
        </authorList>
    </citation>
    <scope>NUCLEOTIDE SEQUENCE [LARGE SCALE GENOMIC DNA]</scope>
    <source>
        <strain evidence="16 17">USCH2</strain>
    </source>
</reference>
<comment type="caution">
    <text evidence="16">The sequence shown here is derived from an EMBL/GenBank/DDBJ whole genome shotgun (WGS) entry which is preliminary data.</text>
</comment>
<evidence type="ECO:0000313" key="17">
    <source>
        <dbReference type="Proteomes" id="UP001377972"/>
    </source>
</evidence>
<keyword evidence="6" id="KW-0408">Iron</keyword>
<dbReference type="PANTHER" id="PTHR32552">
    <property type="entry name" value="FERRICHROME IRON RECEPTOR-RELATED"/>
    <property type="match status" value="1"/>
</dbReference>
<evidence type="ECO:0000256" key="12">
    <source>
        <dbReference type="RuleBase" id="RU003357"/>
    </source>
</evidence>
<comment type="subcellular location">
    <subcellularLocation>
        <location evidence="1 11">Cell outer membrane</location>
        <topology evidence="1 11">Multi-pass membrane protein</topology>
    </subcellularLocation>
</comment>
<evidence type="ECO:0000256" key="4">
    <source>
        <dbReference type="ARBA" id="ARBA00022496"/>
    </source>
</evidence>
<keyword evidence="10 11" id="KW-0998">Cell outer membrane</keyword>
<evidence type="ECO:0000256" key="2">
    <source>
        <dbReference type="ARBA" id="ARBA00022448"/>
    </source>
</evidence>
<evidence type="ECO:0000256" key="11">
    <source>
        <dbReference type="PROSITE-ProRule" id="PRU01360"/>
    </source>
</evidence>
<keyword evidence="9 11" id="KW-0472">Membrane</keyword>
<feature type="domain" description="TonB-dependent receptor-like beta-barrel" evidence="14">
    <location>
        <begin position="365"/>
        <end position="751"/>
    </location>
</feature>
<accession>A0ABU8SZ25</accession>
<evidence type="ECO:0000256" key="7">
    <source>
        <dbReference type="ARBA" id="ARBA00023065"/>
    </source>
</evidence>
<evidence type="ECO:0000256" key="3">
    <source>
        <dbReference type="ARBA" id="ARBA00022452"/>
    </source>
</evidence>
<evidence type="ECO:0000259" key="14">
    <source>
        <dbReference type="Pfam" id="PF00593"/>
    </source>
</evidence>
<keyword evidence="7" id="KW-0406">Ion transport</keyword>
<keyword evidence="8 12" id="KW-0798">TonB box</keyword>
<comment type="similarity">
    <text evidence="11 12">Belongs to the TonB-dependent receptor family.</text>
</comment>
<feature type="chain" id="PRO_5046199464" evidence="13">
    <location>
        <begin position="24"/>
        <end position="786"/>
    </location>
</feature>
<dbReference type="Pfam" id="PF00593">
    <property type="entry name" value="TonB_dep_Rec_b-barrel"/>
    <property type="match status" value="1"/>
</dbReference>
<dbReference type="RefSeq" id="WP_339982538.1">
    <property type="nucleotide sequence ID" value="NZ_JAQPZS010000027.1"/>
</dbReference>
<dbReference type="InterPro" id="IPR012910">
    <property type="entry name" value="Plug_dom"/>
</dbReference>
<dbReference type="InterPro" id="IPR036942">
    <property type="entry name" value="Beta-barrel_TonB_sf"/>
</dbReference>
<evidence type="ECO:0000256" key="1">
    <source>
        <dbReference type="ARBA" id="ARBA00004571"/>
    </source>
</evidence>
<dbReference type="EMBL" id="JAQPZS010000027">
    <property type="protein sequence ID" value="MEJ6498291.1"/>
    <property type="molecule type" value="Genomic_DNA"/>
</dbReference>
<evidence type="ECO:0000256" key="5">
    <source>
        <dbReference type="ARBA" id="ARBA00022692"/>
    </source>
</evidence>
<evidence type="ECO:0000259" key="15">
    <source>
        <dbReference type="Pfam" id="PF07715"/>
    </source>
</evidence>
<evidence type="ECO:0000313" key="16">
    <source>
        <dbReference type="EMBL" id="MEJ6498291.1"/>
    </source>
</evidence>
<dbReference type="Gene3D" id="2.40.170.20">
    <property type="entry name" value="TonB-dependent receptor, beta-barrel domain"/>
    <property type="match status" value="1"/>
</dbReference>
<dbReference type="Proteomes" id="UP001377972">
    <property type="component" value="Unassembled WGS sequence"/>
</dbReference>
<evidence type="ECO:0000256" key="6">
    <source>
        <dbReference type="ARBA" id="ARBA00023004"/>
    </source>
</evidence>
<evidence type="ECO:0000256" key="8">
    <source>
        <dbReference type="ARBA" id="ARBA00023077"/>
    </source>
</evidence>
<dbReference type="Gene3D" id="2.170.130.10">
    <property type="entry name" value="TonB-dependent receptor, plug domain"/>
    <property type="match status" value="1"/>
</dbReference>
<sequence length="786" mass="86408">MKRLNLTLSMLFLSSLFSKIAYAQGSSSAEDSSVEDSDEIEQILVTSTKSIKSVQDIGLSVAALNGSEVRKRGLNNIEDVIENIPGASFTAPAGGGVPVVIIRGVGLQNFRINDSPTTAIYVDEVYQTSVAEAEATLFDVERVEVLKGPQGGLYGRNAVGGAIQVISAKPNFDYEEGYFSIRGQTYGHFESEAVISGPLSDDFAYRLSAKAIKANEGYFQSVPGGFDWGADDKWAGRLQLGYRPNEDTNITLKLHGGADKSELPLPRTVGLYRRLGLNLGEAQGVTDTADGAILNNRADTANINYVCDAIVNTGASNNECETLSGLTLQELGIDSIYDSASLSKPKLDNSWVGASVLVESQFDDYLFTSISAFDNFEHGRVTDQDTIAAIQQEIDYATEIDAWSQEFRLGFDDDSDISWIVGASYSEDELTENSLMHAGGLLSLQLGSLTQISQIYEQSTTAMALFGHGEWRFMPELNLVIEGRYTDEEKTFDGGTYLNQVGTSLADINDKESYSAVSGKIGLEYSPQKDRLYYVSLSKGFKTGGFFGGFATSNNQLEPYDKEDILSYEVGFKSDFNDIGIRFNGSVFYYDRSDVQANGLDVSGEVAIFRLTNIGDVETKGAEMDLLWYITDNLFLSTGIAYVESEVTESSVMGVDSFRVNRLAPYEGTKLPNQPEWSSNVTLRYEDEFMSDYLWSVQMEYTYRSEQDLSVVFTEEESAFIKEDAYNLVNLRAGISSYESGWASSVYVTNLFDTEYRFSAGGSGPTGLYEIYGEPRIIGAEVSYRF</sequence>
<proteinExistence type="inferred from homology"/>
<evidence type="ECO:0000256" key="9">
    <source>
        <dbReference type="ARBA" id="ARBA00023136"/>
    </source>
</evidence>
<protein>
    <submittedName>
        <fullName evidence="16">TonB-dependent receptor</fullName>
    </submittedName>
</protein>
<evidence type="ECO:0000256" key="10">
    <source>
        <dbReference type="ARBA" id="ARBA00023237"/>
    </source>
</evidence>
<keyword evidence="3 11" id="KW-1134">Transmembrane beta strand</keyword>
<feature type="domain" description="TonB-dependent receptor plug" evidence="15">
    <location>
        <begin position="54"/>
        <end position="162"/>
    </location>
</feature>
<dbReference type="PROSITE" id="PS52016">
    <property type="entry name" value="TONB_DEPENDENT_REC_3"/>
    <property type="match status" value="1"/>
</dbReference>
<dbReference type="PANTHER" id="PTHR32552:SF81">
    <property type="entry name" value="TONB-DEPENDENT OUTER MEMBRANE RECEPTOR"/>
    <property type="match status" value="1"/>
</dbReference>
<dbReference type="SUPFAM" id="SSF56935">
    <property type="entry name" value="Porins"/>
    <property type="match status" value="1"/>
</dbReference>
<dbReference type="Pfam" id="PF07715">
    <property type="entry name" value="Plug"/>
    <property type="match status" value="1"/>
</dbReference>
<keyword evidence="13" id="KW-0732">Signal</keyword>
<keyword evidence="4" id="KW-0410">Iron transport</keyword>
<keyword evidence="5 11" id="KW-0812">Transmembrane</keyword>
<dbReference type="InterPro" id="IPR039426">
    <property type="entry name" value="TonB-dep_rcpt-like"/>
</dbReference>
<keyword evidence="17" id="KW-1185">Reference proteome</keyword>
<gene>
    <name evidence="16" type="ORF">PQI24_19835</name>
</gene>